<accession>A0A8H8A1M9</accession>
<feature type="region of interest" description="Disordered" evidence="1">
    <location>
        <begin position="176"/>
        <end position="255"/>
    </location>
</feature>
<evidence type="ECO:0000313" key="2">
    <source>
        <dbReference type="EMBL" id="KAG5463354.1"/>
    </source>
</evidence>
<protein>
    <submittedName>
        <fullName evidence="2">Uncharacterized protein</fullName>
    </submittedName>
</protein>
<keyword evidence="3" id="KW-1185">Reference proteome</keyword>
<name>A0A8H8A1M9_9FUNG</name>
<reference evidence="2 3" key="1">
    <citation type="journal article" name="Sci. Rep.">
        <title>Genome-scale phylogenetic analyses confirm Olpidium as the closest living zoosporic fungus to the non-flagellated, terrestrial fungi.</title>
        <authorList>
            <person name="Chang Y."/>
            <person name="Rochon D."/>
            <person name="Sekimoto S."/>
            <person name="Wang Y."/>
            <person name="Chovatia M."/>
            <person name="Sandor L."/>
            <person name="Salamov A."/>
            <person name="Grigoriev I.V."/>
            <person name="Stajich J.E."/>
            <person name="Spatafora J.W."/>
        </authorList>
    </citation>
    <scope>NUCLEOTIDE SEQUENCE [LARGE SCALE GENOMIC DNA]</scope>
    <source>
        <strain evidence="2">S191</strain>
    </source>
</reference>
<gene>
    <name evidence="2" type="ORF">BJ554DRAFT_8222</name>
</gene>
<feature type="region of interest" description="Disordered" evidence="1">
    <location>
        <begin position="84"/>
        <end position="103"/>
    </location>
</feature>
<dbReference type="AlphaFoldDB" id="A0A8H8A1M9"/>
<comment type="caution">
    <text evidence="2">The sequence shown here is derived from an EMBL/GenBank/DDBJ whole genome shotgun (WGS) entry which is preliminary data.</text>
</comment>
<evidence type="ECO:0000256" key="1">
    <source>
        <dbReference type="SAM" id="MobiDB-lite"/>
    </source>
</evidence>
<feature type="region of interest" description="Disordered" evidence="1">
    <location>
        <begin position="24"/>
        <end position="50"/>
    </location>
</feature>
<dbReference type="Proteomes" id="UP000673691">
    <property type="component" value="Unassembled WGS sequence"/>
</dbReference>
<feature type="compositionally biased region" description="Basic and acidic residues" evidence="1">
    <location>
        <begin position="193"/>
        <end position="202"/>
    </location>
</feature>
<feature type="non-terminal residue" evidence="2">
    <location>
        <position position="255"/>
    </location>
</feature>
<proteinExistence type="predicted"/>
<organism evidence="2 3">
    <name type="scientific">Olpidium bornovanus</name>
    <dbReference type="NCBI Taxonomy" id="278681"/>
    <lineage>
        <taxon>Eukaryota</taxon>
        <taxon>Fungi</taxon>
        <taxon>Fungi incertae sedis</taxon>
        <taxon>Olpidiomycota</taxon>
        <taxon>Olpidiomycotina</taxon>
        <taxon>Olpidiomycetes</taxon>
        <taxon>Olpidiales</taxon>
        <taxon>Olpidiaceae</taxon>
        <taxon>Olpidium</taxon>
    </lineage>
</organism>
<dbReference type="EMBL" id="JAEFCI010000728">
    <property type="protein sequence ID" value="KAG5463354.1"/>
    <property type="molecule type" value="Genomic_DNA"/>
</dbReference>
<sequence>MSGGGKPGTWAVVTFGRACCALSEEPFSGPRRPRPPLSKNPPLSASQHIGAQELRRGEVPAGRVLGPAADDPRNLRLLEPRATRRGQMTAPVGSRLETSERAPICTRSGDSAAKSITAYLFSGIWRSFTLSDGHLSHPRGVCGGAGGMASAVVTASGVGARRHRTVGSRVEVVAPLRRHSRHPRTLSLKKPSHPREVDDVRGRPRRGRATQSRPFGAARRATATNPPHAGERETIRRRGNPGNALNAAETPLGSG</sequence>
<evidence type="ECO:0000313" key="3">
    <source>
        <dbReference type="Proteomes" id="UP000673691"/>
    </source>
</evidence>